<dbReference type="AlphaFoldDB" id="A0A4S2N5Z0"/>
<evidence type="ECO:0000313" key="9">
    <source>
        <dbReference type="EMBL" id="TGZ84718.1"/>
    </source>
</evidence>
<dbReference type="GO" id="GO:0015031">
    <property type="term" value="P:protein transport"/>
    <property type="evidence" value="ECO:0007669"/>
    <property type="project" value="UniProtKB-KW"/>
</dbReference>
<feature type="compositionally biased region" description="Polar residues" evidence="8">
    <location>
        <begin position="714"/>
        <end position="724"/>
    </location>
</feature>
<evidence type="ECO:0000256" key="4">
    <source>
        <dbReference type="ARBA" id="ARBA00022448"/>
    </source>
</evidence>
<keyword evidence="4" id="KW-0813">Transport</keyword>
<evidence type="ECO:0000313" key="10">
    <source>
        <dbReference type="Proteomes" id="UP000298138"/>
    </source>
</evidence>
<feature type="compositionally biased region" description="Acidic residues" evidence="8">
    <location>
        <begin position="703"/>
        <end position="713"/>
    </location>
</feature>
<dbReference type="Proteomes" id="UP000298138">
    <property type="component" value="Unassembled WGS sequence"/>
</dbReference>
<dbReference type="Pfam" id="PF08700">
    <property type="entry name" value="VPS51_Exo84_N"/>
    <property type="match status" value="1"/>
</dbReference>
<keyword evidence="5" id="KW-0653">Protein transport</keyword>
<accession>A0A4S2N5Z0</accession>
<dbReference type="EMBL" id="ML220112">
    <property type="protein sequence ID" value="TGZ84718.1"/>
    <property type="molecule type" value="Genomic_DNA"/>
</dbReference>
<evidence type="ECO:0000256" key="5">
    <source>
        <dbReference type="ARBA" id="ARBA00022927"/>
    </source>
</evidence>
<keyword evidence="7" id="KW-0472">Membrane</keyword>
<gene>
    <name evidence="9" type="ORF">EX30DRAFT_360721</name>
</gene>
<proteinExistence type="inferred from homology"/>
<evidence type="ECO:0000256" key="6">
    <source>
        <dbReference type="ARBA" id="ARBA00023034"/>
    </source>
</evidence>
<keyword evidence="6" id="KW-0333">Golgi apparatus</keyword>
<reference evidence="9 10" key="1">
    <citation type="submission" date="2019-04" db="EMBL/GenBank/DDBJ databases">
        <title>Comparative genomics and transcriptomics to analyze fruiting body development in filamentous ascomycetes.</title>
        <authorList>
            <consortium name="DOE Joint Genome Institute"/>
            <person name="Lutkenhaus R."/>
            <person name="Traeger S."/>
            <person name="Breuer J."/>
            <person name="Kuo A."/>
            <person name="Lipzen A."/>
            <person name="Pangilinan J."/>
            <person name="Dilworth D."/>
            <person name="Sandor L."/>
            <person name="Poggeler S."/>
            <person name="Barry K."/>
            <person name="Grigoriev I.V."/>
            <person name="Nowrousian M."/>
        </authorList>
    </citation>
    <scope>NUCLEOTIDE SEQUENCE [LARGE SCALE GENOMIC DNA]</scope>
    <source>
        <strain evidence="9 10">CBS 389.68</strain>
    </source>
</reference>
<dbReference type="GO" id="GO:0017119">
    <property type="term" value="C:Golgi transport complex"/>
    <property type="evidence" value="ECO:0007669"/>
    <property type="project" value="InterPro"/>
</dbReference>
<dbReference type="OrthoDB" id="46189at2759"/>
<evidence type="ECO:0000256" key="8">
    <source>
        <dbReference type="SAM" id="MobiDB-lite"/>
    </source>
</evidence>
<dbReference type="InParanoid" id="A0A4S2N5Z0"/>
<feature type="region of interest" description="Disordered" evidence="8">
    <location>
        <begin position="480"/>
        <end position="511"/>
    </location>
</feature>
<comment type="similarity">
    <text evidence="2">Belongs to the COG1 family.</text>
</comment>
<dbReference type="PANTHER" id="PTHR31658:SF0">
    <property type="entry name" value="CONSERVED OLIGOMERIC GOLGI COMPLEX SUBUNIT 1"/>
    <property type="match status" value="1"/>
</dbReference>
<name>A0A4S2N5Z0_9PEZI</name>
<evidence type="ECO:0000256" key="7">
    <source>
        <dbReference type="ARBA" id="ARBA00023136"/>
    </source>
</evidence>
<evidence type="ECO:0000256" key="2">
    <source>
        <dbReference type="ARBA" id="ARBA00006653"/>
    </source>
</evidence>
<evidence type="ECO:0000256" key="1">
    <source>
        <dbReference type="ARBA" id="ARBA00004395"/>
    </source>
</evidence>
<protein>
    <recommendedName>
        <fullName evidence="3">Conserved oligomeric Golgi complex subunit 1</fullName>
    </recommendedName>
</protein>
<comment type="subcellular location">
    <subcellularLocation>
        <location evidence="1">Golgi apparatus membrane</location>
        <topology evidence="1">Peripheral membrane protein</topology>
    </subcellularLocation>
</comment>
<feature type="region of interest" description="Disordered" evidence="8">
    <location>
        <begin position="682"/>
        <end position="754"/>
    </location>
</feature>
<feature type="compositionally biased region" description="Low complexity" evidence="8">
    <location>
        <begin position="741"/>
        <end position="750"/>
    </location>
</feature>
<evidence type="ECO:0000256" key="3">
    <source>
        <dbReference type="ARBA" id="ARBA00020978"/>
    </source>
</evidence>
<dbReference type="InterPro" id="IPR033370">
    <property type="entry name" value="COG1"/>
</dbReference>
<dbReference type="GO" id="GO:0000139">
    <property type="term" value="C:Golgi membrane"/>
    <property type="evidence" value="ECO:0007669"/>
    <property type="project" value="UniProtKB-SubCell"/>
</dbReference>
<feature type="compositionally biased region" description="Acidic residues" evidence="8">
    <location>
        <begin position="489"/>
        <end position="506"/>
    </location>
</feature>
<organism evidence="9 10">
    <name type="scientific">Ascodesmis nigricans</name>
    <dbReference type="NCBI Taxonomy" id="341454"/>
    <lineage>
        <taxon>Eukaryota</taxon>
        <taxon>Fungi</taxon>
        <taxon>Dikarya</taxon>
        <taxon>Ascomycota</taxon>
        <taxon>Pezizomycotina</taxon>
        <taxon>Pezizomycetes</taxon>
        <taxon>Pezizales</taxon>
        <taxon>Ascodesmidaceae</taxon>
        <taxon>Ascodesmis</taxon>
    </lineage>
</organism>
<dbReference type="PANTHER" id="PTHR31658">
    <property type="entry name" value="CONSERVED OLIGOMERIC GOLGI COMPLEX SUBUNIT 1"/>
    <property type="match status" value="1"/>
</dbReference>
<dbReference type="GO" id="GO:0006891">
    <property type="term" value="P:intra-Golgi vesicle-mediated transport"/>
    <property type="evidence" value="ECO:0007669"/>
    <property type="project" value="InterPro"/>
</dbReference>
<keyword evidence="10" id="KW-1185">Reference proteome</keyword>
<dbReference type="STRING" id="341454.A0A4S2N5Z0"/>
<sequence length="840" mass="93225">MTTAPIDPATINTWEDAFKHPIPAVRALERQLRVDLQANKEKLRELVGESYRDLLQTAHRIIDMDVAAKQLEQHLGEASRNCNSRLLDKKAANLRRFYESDGLKESEKFGLAARLAVLQSCPTVLARLLLNDRGDKCLLSAQVLVISRLLLKSFSDQTSTIPLVDSLRDQLGLLRSALLHHIDSLLSSGGLHIPILVSTMSAYTVLKSASPVDVLRQFLSIRARSISSLASDNSTPTSESILESVKLFNKTLVEVDSIFPRQLQRALLAIKGRSVLQDPNIQVLAELGLDVNGRWLPDDVKGFIPWIRHDDLEVNKVVEMMESWAAKEVEKLHQNLKTAVDGVTGLEELVKLRQALLQEFKRDVNSRKKFIDVGNEEYRTILMRRFNDIVSEQVNGLDKVADVAEQLLPDAEKESKDTTSLWSSSLLNMDLSSGALPFREAISARVHGKSGIIHSFIASYTSFRNIISACSTTINTLRVSNSPSSSAADDLEEDFETEEQMAEDGAADATSAGSALSTALDTAYHRFEGRIKKMAEKADKVRRRTFLIRIVRYVRLNPPARDGEVLLTLPWFGLGVVPELQNTIAMEVTKGPLEMLENWISENTWDRPVSTKSLWEGEPPLPTLPSQMVFRFLRLLVAEMSAVGDDIWTAAAVKNIKAYSCDYIWRILAPSLRNLSLQDSNALAEEPGTETEAPSESVKETEAADDDKLEEESTGTVETEATLNPETEESSPSPPPKSPKKSITPSTSPIPAQPETVTTMITSDQIHQLLFDSLYLDEVLHRRRKRGQPSTIGSVASLAAKVDGVVGKALHVEEELRIRLEGSAREYWKKTGLLFGLLAT</sequence>